<dbReference type="Pfam" id="PF07758">
    <property type="entry name" value="DUF1614"/>
    <property type="match status" value="1"/>
</dbReference>
<evidence type="ECO:0000256" key="1">
    <source>
        <dbReference type="SAM" id="Phobius"/>
    </source>
</evidence>
<organism evidence="2 3">
    <name type="scientific">Candidatus Avichristensenella intestinipullorum</name>
    <dbReference type="NCBI Taxonomy" id="2840693"/>
    <lineage>
        <taxon>Bacteria</taxon>
        <taxon>Bacillati</taxon>
        <taxon>Bacillota</taxon>
        <taxon>Clostridia</taxon>
        <taxon>Candidatus Avichristensenella</taxon>
    </lineage>
</organism>
<name>A0A9D0YUE0_9FIRM</name>
<reference evidence="2" key="2">
    <citation type="journal article" date="2021" name="PeerJ">
        <title>Extensive microbial diversity within the chicken gut microbiome revealed by metagenomics and culture.</title>
        <authorList>
            <person name="Gilroy R."/>
            <person name="Ravi A."/>
            <person name="Getino M."/>
            <person name="Pursley I."/>
            <person name="Horton D.L."/>
            <person name="Alikhan N.F."/>
            <person name="Baker D."/>
            <person name="Gharbi K."/>
            <person name="Hall N."/>
            <person name="Watson M."/>
            <person name="Adriaenssens E.M."/>
            <person name="Foster-Nyarko E."/>
            <person name="Jarju S."/>
            <person name="Secka A."/>
            <person name="Antonio M."/>
            <person name="Oren A."/>
            <person name="Chaudhuri R.R."/>
            <person name="La Ragione R."/>
            <person name="Hildebrand F."/>
            <person name="Pallen M.J."/>
        </authorList>
    </citation>
    <scope>NUCLEOTIDE SEQUENCE</scope>
    <source>
        <strain evidence="2">ChiHile30-977</strain>
    </source>
</reference>
<reference evidence="2" key="1">
    <citation type="submission" date="2020-10" db="EMBL/GenBank/DDBJ databases">
        <authorList>
            <person name="Gilroy R."/>
        </authorList>
    </citation>
    <scope>NUCLEOTIDE SEQUENCE</scope>
    <source>
        <strain evidence="2">ChiHile30-977</strain>
    </source>
</reference>
<feature type="transmembrane region" description="Helical" evidence="1">
    <location>
        <begin position="131"/>
        <end position="150"/>
    </location>
</feature>
<accession>A0A9D0YUE0</accession>
<evidence type="ECO:0000313" key="3">
    <source>
        <dbReference type="Proteomes" id="UP000886819"/>
    </source>
</evidence>
<dbReference type="AlphaFoldDB" id="A0A9D0YUE0"/>
<sequence length="202" mass="21336">MIALLVMSLLVIFGVGQRVLDRLRINDRTALAGMAAIFIGGLIPAIPVGNVEIGLGGCVVPVALCIWVLVRAGTWMERARALFGALLTAAAVWLLSLWMPAEPENIVLDPNYAYGLAAGVIAYLLGRSRRAAFVCAVLGVLLADVLVGVYNASRGVDTVLRLGTGGALDAVVISGLIAVLLTEFMGEAIERLVRGRRKEEAQ</sequence>
<dbReference type="InterPro" id="IPR011672">
    <property type="entry name" value="DUF1614"/>
</dbReference>
<feature type="transmembrane region" description="Helical" evidence="1">
    <location>
        <begin position="42"/>
        <end position="69"/>
    </location>
</feature>
<dbReference type="EMBL" id="DVFI01000026">
    <property type="protein sequence ID" value="HIQ62297.1"/>
    <property type="molecule type" value="Genomic_DNA"/>
</dbReference>
<evidence type="ECO:0000313" key="2">
    <source>
        <dbReference type="EMBL" id="HIQ62297.1"/>
    </source>
</evidence>
<gene>
    <name evidence="2" type="ORF">IAA66_01760</name>
</gene>
<proteinExistence type="predicted"/>
<keyword evidence="1" id="KW-1133">Transmembrane helix</keyword>
<feature type="transmembrane region" description="Helical" evidence="1">
    <location>
        <begin position="81"/>
        <end position="99"/>
    </location>
</feature>
<feature type="transmembrane region" description="Helical" evidence="1">
    <location>
        <begin position="170"/>
        <end position="189"/>
    </location>
</feature>
<dbReference type="Proteomes" id="UP000886819">
    <property type="component" value="Unassembled WGS sequence"/>
</dbReference>
<comment type="caution">
    <text evidence="2">The sequence shown here is derived from an EMBL/GenBank/DDBJ whole genome shotgun (WGS) entry which is preliminary data.</text>
</comment>
<protein>
    <submittedName>
        <fullName evidence="2">DUF1614 domain-containing protein</fullName>
    </submittedName>
</protein>
<keyword evidence="1" id="KW-0812">Transmembrane</keyword>
<keyword evidence="1" id="KW-0472">Membrane</keyword>
<feature type="transmembrane region" description="Helical" evidence="1">
    <location>
        <begin position="111"/>
        <end position="126"/>
    </location>
</feature>